<accession>A0AA96VIM0</accession>
<name>A0AA96VIM0_9EURY</name>
<keyword evidence="3" id="KW-1185">Reference proteome</keyword>
<keyword evidence="1" id="KW-0812">Transmembrane</keyword>
<gene>
    <name evidence="2" type="ORF">MsAm2_09580</name>
</gene>
<evidence type="ECO:0000313" key="2">
    <source>
        <dbReference type="EMBL" id="WNY27167.1"/>
    </source>
</evidence>
<reference evidence="2 3" key="1">
    <citation type="submission" date="2023-07" db="EMBL/GenBank/DDBJ databases">
        <title>Closed genome sequence of Methanosarcinaceae archaeon Am2.</title>
        <authorList>
            <person name="Poehlein A."/>
            <person name="Protasov E."/>
            <person name="Platt K."/>
            <person name="Reeh H."/>
            <person name="Daniel R."/>
            <person name="Brune A."/>
        </authorList>
    </citation>
    <scope>NUCLEOTIDE SEQUENCE [LARGE SCALE GENOMIC DNA]</scope>
    <source>
        <strain evidence="2 3">Am2</strain>
    </source>
</reference>
<proteinExistence type="predicted"/>
<keyword evidence="1" id="KW-0472">Membrane</keyword>
<feature type="transmembrane region" description="Helical" evidence="1">
    <location>
        <begin position="578"/>
        <end position="597"/>
    </location>
</feature>
<dbReference type="Proteomes" id="UP001304970">
    <property type="component" value="Chromosome"/>
</dbReference>
<dbReference type="EMBL" id="CP131061">
    <property type="protein sequence ID" value="WNY27167.1"/>
    <property type="molecule type" value="Genomic_DNA"/>
</dbReference>
<organism evidence="2 3">
    <name type="scientific">Methanolapillus ohkumae</name>
    <dbReference type="NCBI Taxonomy" id="3028298"/>
    <lineage>
        <taxon>Archaea</taxon>
        <taxon>Methanobacteriati</taxon>
        <taxon>Methanobacteriota</taxon>
        <taxon>Stenosarchaea group</taxon>
        <taxon>Methanomicrobia</taxon>
        <taxon>Methanosarcinales</taxon>
        <taxon>Methanosarcinaceae</taxon>
        <taxon>Methanolapillus</taxon>
    </lineage>
</organism>
<evidence type="ECO:0000313" key="3">
    <source>
        <dbReference type="Proteomes" id="UP001304970"/>
    </source>
</evidence>
<evidence type="ECO:0000256" key="1">
    <source>
        <dbReference type="SAM" id="Phobius"/>
    </source>
</evidence>
<sequence>MQLFIQVPINKIEIKVENNISRHMLKSTPLKSIQKCMMLCIFLLITGIFLVGIIPVAVAFPLTPPSNSDSTPDLGSGSVHLTETIYTSGFDQISIVTNYHIISASYDISEADGQLPVNVEKIFYSSDNSATFYGNYFTYSESSRINITLNYDGSNGLEKKTFSFKPVTSEHNDAVNTVTFIPWESSSVFYPTDVVMRADNFYFSSDFSSILTENRPINAIYFYGDKQLQSYYWYKIPDIIFSKPLLTGEDVENYIPEFVINSERSYPEFLDLNCVFLCSNHDFEKDTGIPAFNSSCSFFNAINVSTDGVSQSNNDYFESVNARFTAARLPISQIQHYLINAPSPELELKFYPDDHSQYTVPFKFILGNDIPMQTQLVGNNYIISVPTPISSSYQAQLSSLSFPKELGDIFRGQQMMIDFESDEHEFLITGASHDGTTIVSCFDLSVGNEINSALREKNLKAGLIFKIPKVMDGELVNRDEITIFHKTESGMEKLELEIDSTSDADNFIVTAYTTSFSPFAAMLIEKPAASSFEPSGSVQYVENTSISGERPPQTITPLVNNPVRSTVETVLHKINGHFSLFSVLVVLISGMVMWNYLRKSL</sequence>
<keyword evidence="1" id="KW-1133">Transmembrane helix</keyword>
<protein>
    <submittedName>
        <fullName evidence="2">Uncharacterized protein</fullName>
    </submittedName>
</protein>
<feature type="transmembrane region" description="Helical" evidence="1">
    <location>
        <begin position="36"/>
        <end position="62"/>
    </location>
</feature>
<dbReference type="AlphaFoldDB" id="A0AA96VIM0"/>